<evidence type="ECO:0000313" key="2">
    <source>
        <dbReference type="EMBL" id="OSD05317.1"/>
    </source>
</evidence>
<evidence type="ECO:0000256" key="1">
    <source>
        <dbReference type="SAM" id="MobiDB-lite"/>
    </source>
</evidence>
<proteinExistence type="predicted"/>
<protein>
    <submittedName>
        <fullName evidence="2">Uncharacterized protein</fullName>
    </submittedName>
</protein>
<sequence>MRDLVGVTLCSCDLKCSTGIAFATVYVYRESSVATTSATDATRPRSSLMSTTKGFFTALQVPARDRSAPARPWSEQCLSRPAKSPKLRRPGAVDRFSRPVAGPPCARIYYSSGTVTHARTHARTAWLAATTENNARRAVWVTHRDPYPEIRRPWRTTPARPHTFHSPWRLANDVDVSDYDLSPLPVNHTGRAEAAVPARAHTARLR</sequence>
<gene>
    <name evidence="2" type="ORF">PYCCODRAFT_1224856</name>
</gene>
<dbReference type="EMBL" id="KZ084093">
    <property type="protein sequence ID" value="OSD05317.1"/>
    <property type="molecule type" value="Genomic_DNA"/>
</dbReference>
<evidence type="ECO:0000313" key="3">
    <source>
        <dbReference type="Proteomes" id="UP000193067"/>
    </source>
</evidence>
<organism evidence="2 3">
    <name type="scientific">Trametes coccinea (strain BRFM310)</name>
    <name type="common">Pycnoporus coccineus</name>
    <dbReference type="NCBI Taxonomy" id="1353009"/>
    <lineage>
        <taxon>Eukaryota</taxon>
        <taxon>Fungi</taxon>
        <taxon>Dikarya</taxon>
        <taxon>Basidiomycota</taxon>
        <taxon>Agaricomycotina</taxon>
        <taxon>Agaricomycetes</taxon>
        <taxon>Polyporales</taxon>
        <taxon>Polyporaceae</taxon>
        <taxon>Trametes</taxon>
    </lineage>
</organism>
<dbReference type="AlphaFoldDB" id="A0A1Y2IW36"/>
<reference evidence="2 3" key="1">
    <citation type="journal article" date="2015" name="Biotechnol. Biofuels">
        <title>Enhanced degradation of softwood versus hardwood by the white-rot fungus Pycnoporus coccineus.</title>
        <authorList>
            <person name="Couturier M."/>
            <person name="Navarro D."/>
            <person name="Chevret D."/>
            <person name="Henrissat B."/>
            <person name="Piumi F."/>
            <person name="Ruiz-Duenas F.J."/>
            <person name="Martinez A.T."/>
            <person name="Grigoriev I.V."/>
            <person name="Riley R."/>
            <person name="Lipzen A."/>
            <person name="Berrin J.G."/>
            <person name="Master E.R."/>
            <person name="Rosso M.N."/>
        </authorList>
    </citation>
    <scope>NUCLEOTIDE SEQUENCE [LARGE SCALE GENOMIC DNA]</scope>
    <source>
        <strain evidence="2 3">BRFM310</strain>
    </source>
</reference>
<name>A0A1Y2IW36_TRAC3</name>
<keyword evidence="3" id="KW-1185">Reference proteome</keyword>
<feature type="region of interest" description="Disordered" evidence="1">
    <location>
        <begin position="68"/>
        <end position="98"/>
    </location>
</feature>
<dbReference type="Proteomes" id="UP000193067">
    <property type="component" value="Unassembled WGS sequence"/>
</dbReference>
<accession>A0A1Y2IW36</accession>